<dbReference type="InterPro" id="IPR029063">
    <property type="entry name" value="SAM-dependent_MTases_sf"/>
</dbReference>
<dbReference type="Gene3D" id="3.40.50.150">
    <property type="entry name" value="Vaccinia Virus protein VP39"/>
    <property type="match status" value="1"/>
</dbReference>
<comment type="caution">
    <text evidence="4">The sequence shown here is derived from an EMBL/GenBank/DDBJ whole genome shotgun (WGS) entry which is preliminary data.</text>
</comment>
<dbReference type="Pfam" id="PF13649">
    <property type="entry name" value="Methyltransf_25"/>
    <property type="match status" value="1"/>
</dbReference>
<name>A0A1I4UWL9_9HYPH</name>
<evidence type="ECO:0000256" key="2">
    <source>
        <dbReference type="ARBA" id="ARBA00022679"/>
    </source>
</evidence>
<evidence type="ECO:0000313" key="5">
    <source>
        <dbReference type="Proteomes" id="UP000233491"/>
    </source>
</evidence>
<dbReference type="AlphaFoldDB" id="A0A1I4UWL9"/>
<dbReference type="RefSeq" id="WP_101288549.1">
    <property type="nucleotide sequence ID" value="NZ_FOUQ01000009.1"/>
</dbReference>
<gene>
    <name evidence="4" type="ORF">CXZ10_07560</name>
</gene>
<dbReference type="InterPro" id="IPR041698">
    <property type="entry name" value="Methyltransf_25"/>
</dbReference>
<dbReference type="EMBL" id="PJNW01000004">
    <property type="protein sequence ID" value="PKR89748.1"/>
    <property type="molecule type" value="Genomic_DNA"/>
</dbReference>
<reference evidence="4 5" key="1">
    <citation type="submission" date="2017-12" db="EMBL/GenBank/DDBJ databases">
        <title>Anaerobic carbon monoxide metabolism by Pleomorphomonas carboxyditropha sp. nov., a new mesophilic hydrogenogenic carboxidotroph.</title>
        <authorList>
            <person name="Esquivel-Elizondo S."/>
            <person name="Krajmalnik-Brown R."/>
        </authorList>
    </citation>
    <scope>NUCLEOTIDE SEQUENCE [LARGE SCALE GENOMIC DNA]</scope>
    <source>
        <strain evidence="4 5">R5-392</strain>
    </source>
</reference>
<dbReference type="GO" id="GO:0032259">
    <property type="term" value="P:methylation"/>
    <property type="evidence" value="ECO:0007669"/>
    <property type="project" value="UniProtKB-KW"/>
</dbReference>
<keyword evidence="5" id="KW-1185">Reference proteome</keyword>
<dbReference type="InterPro" id="IPR023149">
    <property type="entry name" value="Trans_acon_MeTrfase_C"/>
</dbReference>
<dbReference type="CDD" id="cd02440">
    <property type="entry name" value="AdoMet_MTases"/>
    <property type="match status" value="1"/>
</dbReference>
<keyword evidence="1 4" id="KW-0489">Methyltransferase</keyword>
<feature type="domain" description="Methyltransferase" evidence="3">
    <location>
        <begin position="35"/>
        <end position="124"/>
    </location>
</feature>
<dbReference type="Proteomes" id="UP000233491">
    <property type="component" value="Unassembled WGS sequence"/>
</dbReference>
<dbReference type="OrthoDB" id="9795085at2"/>
<protein>
    <submittedName>
        <fullName evidence="4">Trans-aconitate 2-methyltransferase</fullName>
    </submittedName>
</protein>
<evidence type="ECO:0000256" key="1">
    <source>
        <dbReference type="ARBA" id="ARBA00022603"/>
    </source>
</evidence>
<proteinExistence type="predicted"/>
<keyword evidence="2 4" id="KW-0808">Transferase</keyword>
<dbReference type="SUPFAM" id="SSF53335">
    <property type="entry name" value="S-adenosyl-L-methionine-dependent methyltransferases"/>
    <property type="match status" value="1"/>
</dbReference>
<sequence>MADWSPDTYLKFEDERTRPARDLVNAVPLANPAFVVDIGCGPGNSTELLVECFPAARHLGIDTSPAMLDKARARLPDVEFRLADAAGFRPDTPPDLMFANAVFQWLPGHIDLFVRLLGQLSPGGVLAVQMPDNVAEPSHALMAEVAAAGRWADKLRNAARAPLPPVRAYYEALKPHCRRLDIWHSIYNHPLTDAAAVVEWVRSTGLKPFLDPLDEAEVADFLAAYTERVAEAYPPLKGGGVLLRFPRLFIVATR</sequence>
<dbReference type="PANTHER" id="PTHR43861:SF1">
    <property type="entry name" value="TRANS-ACONITATE 2-METHYLTRANSFERASE"/>
    <property type="match status" value="1"/>
</dbReference>
<organism evidence="4 5">
    <name type="scientific">Pleomorphomonas diazotrophica</name>
    <dbReference type="NCBI Taxonomy" id="1166257"/>
    <lineage>
        <taxon>Bacteria</taxon>
        <taxon>Pseudomonadati</taxon>
        <taxon>Pseudomonadota</taxon>
        <taxon>Alphaproteobacteria</taxon>
        <taxon>Hyphomicrobiales</taxon>
        <taxon>Pleomorphomonadaceae</taxon>
        <taxon>Pleomorphomonas</taxon>
    </lineage>
</organism>
<evidence type="ECO:0000313" key="4">
    <source>
        <dbReference type="EMBL" id="PKR89748.1"/>
    </source>
</evidence>
<dbReference type="GO" id="GO:0030798">
    <property type="term" value="F:trans-aconitate 2-methyltransferase activity"/>
    <property type="evidence" value="ECO:0007669"/>
    <property type="project" value="InterPro"/>
</dbReference>
<evidence type="ECO:0000259" key="3">
    <source>
        <dbReference type="Pfam" id="PF13649"/>
    </source>
</evidence>
<dbReference type="Gene3D" id="1.10.150.290">
    <property type="entry name" value="S-adenosyl-L-methionine-dependent methyltransferases"/>
    <property type="match status" value="1"/>
</dbReference>
<dbReference type="PANTHER" id="PTHR43861">
    <property type="entry name" value="TRANS-ACONITATE 2-METHYLTRANSFERASE-RELATED"/>
    <property type="match status" value="1"/>
</dbReference>
<dbReference type="NCBIfam" id="NF002463">
    <property type="entry name" value="PRK01683.1"/>
    <property type="match status" value="1"/>
</dbReference>
<accession>A0A1I4UWL9</accession>